<evidence type="ECO:0000256" key="4">
    <source>
        <dbReference type="ARBA" id="ARBA00022614"/>
    </source>
</evidence>
<dbReference type="GO" id="GO:0005886">
    <property type="term" value="C:plasma membrane"/>
    <property type="evidence" value="ECO:0007669"/>
    <property type="project" value="UniProtKB-SubCell"/>
</dbReference>
<dbReference type="InterPro" id="IPR003591">
    <property type="entry name" value="Leu-rich_rpt_typical-subtyp"/>
</dbReference>
<evidence type="ECO:0000256" key="1">
    <source>
        <dbReference type="ARBA" id="ARBA00004251"/>
    </source>
</evidence>
<keyword evidence="7" id="KW-0732">Signal</keyword>
<keyword evidence="9 14" id="KW-1133">Transmembrane helix</keyword>
<dbReference type="GO" id="GO:0009742">
    <property type="term" value="P:brassinosteroid mediated signaling pathway"/>
    <property type="evidence" value="ECO:0007669"/>
    <property type="project" value="UniProtKB-KW"/>
</dbReference>
<feature type="domain" description="Disease resistance R13L4/SHOC-2-like LRR" evidence="16">
    <location>
        <begin position="260"/>
        <end position="490"/>
    </location>
</feature>
<feature type="transmembrane region" description="Helical" evidence="14">
    <location>
        <begin position="1971"/>
        <end position="1994"/>
    </location>
</feature>
<dbReference type="Pfam" id="PF23598">
    <property type="entry name" value="LRR_14"/>
    <property type="match status" value="2"/>
</dbReference>
<dbReference type="GO" id="GO:0016301">
    <property type="term" value="F:kinase activity"/>
    <property type="evidence" value="ECO:0007669"/>
    <property type="project" value="UniProtKB-KW"/>
</dbReference>
<feature type="domain" description="Disease resistance R13L4/SHOC-2-like LRR" evidence="16">
    <location>
        <begin position="1287"/>
        <end position="1481"/>
    </location>
</feature>
<evidence type="ECO:0000256" key="10">
    <source>
        <dbReference type="ARBA" id="ARBA00023136"/>
    </source>
</evidence>
<dbReference type="Proteomes" id="UP000092600">
    <property type="component" value="Unassembled WGS sequence"/>
</dbReference>
<keyword evidence="17" id="KW-0808">Transferase</keyword>
<feature type="domain" description="Leucine-rich repeat-containing N-terminal plant-type" evidence="15">
    <location>
        <begin position="1119"/>
        <end position="1155"/>
    </location>
</feature>
<dbReference type="Gene3D" id="3.80.10.10">
    <property type="entry name" value="Ribonuclease Inhibitor"/>
    <property type="match status" value="7"/>
</dbReference>
<keyword evidence="10 14" id="KW-0472">Membrane</keyword>
<evidence type="ECO:0000256" key="14">
    <source>
        <dbReference type="SAM" id="Phobius"/>
    </source>
</evidence>
<protein>
    <submittedName>
        <fullName evidence="17">LRR receptor-like serine/threonine-protein kinase GSO1</fullName>
    </submittedName>
</protein>
<keyword evidence="6 14" id="KW-0812">Transmembrane</keyword>
<organism evidence="17 18">
    <name type="scientific">Ananas comosus</name>
    <name type="common">Pineapple</name>
    <name type="synonym">Ananas ananas</name>
    <dbReference type="NCBI Taxonomy" id="4615"/>
    <lineage>
        <taxon>Eukaryota</taxon>
        <taxon>Viridiplantae</taxon>
        <taxon>Streptophyta</taxon>
        <taxon>Embryophyta</taxon>
        <taxon>Tracheophyta</taxon>
        <taxon>Spermatophyta</taxon>
        <taxon>Magnoliopsida</taxon>
        <taxon>Liliopsida</taxon>
        <taxon>Poales</taxon>
        <taxon>Bromeliaceae</taxon>
        <taxon>Bromelioideae</taxon>
        <taxon>Ananas</taxon>
    </lineage>
</organism>
<keyword evidence="17" id="KW-0418">Kinase</keyword>
<dbReference type="FunFam" id="3.80.10.10:FF:000649">
    <property type="entry name" value="Leucine Rich Repeat family protein"/>
    <property type="match status" value="1"/>
</dbReference>
<dbReference type="FunFam" id="3.80.10.10:FF:001347">
    <property type="entry name" value="LRR receptor-like serine/threonine-protein kinase GSO2"/>
    <property type="match status" value="1"/>
</dbReference>
<keyword evidence="8" id="KW-0677">Repeat</keyword>
<reference evidence="17 18" key="1">
    <citation type="journal article" date="2016" name="DNA Res.">
        <title>The draft genome of MD-2 pineapple using hybrid error correction of long reads.</title>
        <authorList>
            <person name="Redwan R.M."/>
            <person name="Saidin A."/>
            <person name="Kumar S.V."/>
        </authorList>
    </citation>
    <scope>NUCLEOTIDE SEQUENCE [LARGE SCALE GENOMIC DNA]</scope>
    <source>
        <strain evidence="18">cv. MD2</strain>
        <tissue evidence="17">Leaf</tissue>
    </source>
</reference>
<dbReference type="Pfam" id="PF00560">
    <property type="entry name" value="LRR_1"/>
    <property type="match status" value="15"/>
</dbReference>
<dbReference type="FunFam" id="3.80.10.10:FF:000095">
    <property type="entry name" value="LRR receptor-like serine/threonine-protein kinase GSO1"/>
    <property type="match status" value="1"/>
</dbReference>
<feature type="domain" description="Leucine-rich repeat-containing N-terminal plant-type" evidence="15">
    <location>
        <begin position="170"/>
        <end position="206"/>
    </location>
</feature>
<dbReference type="PRINTS" id="PR00019">
    <property type="entry name" value="LEURICHRPT"/>
</dbReference>
<evidence type="ECO:0000256" key="11">
    <source>
        <dbReference type="ARBA" id="ARBA00023170"/>
    </source>
</evidence>
<evidence type="ECO:0000256" key="5">
    <source>
        <dbReference type="ARBA" id="ARBA00022626"/>
    </source>
</evidence>
<feature type="transmembrane region" description="Helical" evidence="14">
    <location>
        <begin position="1026"/>
        <end position="1049"/>
    </location>
</feature>
<dbReference type="SMART" id="SM00369">
    <property type="entry name" value="LRR_TYP"/>
    <property type="match status" value="19"/>
</dbReference>
<dbReference type="SUPFAM" id="SSF52058">
    <property type="entry name" value="L domain-like"/>
    <property type="match status" value="6"/>
</dbReference>
<dbReference type="PANTHER" id="PTHR48063:SF90">
    <property type="entry name" value="OS11G0565920 PROTEIN"/>
    <property type="match status" value="1"/>
</dbReference>
<proteinExistence type="inferred from homology"/>
<dbReference type="STRING" id="4615.A0A199UK52"/>
<dbReference type="SUPFAM" id="SSF52047">
    <property type="entry name" value="RNI-like"/>
    <property type="match status" value="1"/>
</dbReference>
<dbReference type="InterPro" id="IPR032675">
    <property type="entry name" value="LRR_dom_sf"/>
</dbReference>
<dbReference type="InterPro" id="IPR013210">
    <property type="entry name" value="LRR_N_plant-typ"/>
</dbReference>
<comment type="caution">
    <text evidence="17">The sequence shown here is derived from an EMBL/GenBank/DDBJ whole genome shotgun (WGS) entry which is preliminary data.</text>
</comment>
<dbReference type="FunFam" id="3.80.10.10:FF:000111">
    <property type="entry name" value="LRR receptor-like serine/threonine-protein kinase ERECTA"/>
    <property type="match status" value="1"/>
</dbReference>
<evidence type="ECO:0000256" key="13">
    <source>
        <dbReference type="SAM" id="MobiDB-lite"/>
    </source>
</evidence>
<accession>A0A199UK52</accession>
<evidence type="ECO:0000256" key="9">
    <source>
        <dbReference type="ARBA" id="ARBA00022989"/>
    </source>
</evidence>
<dbReference type="FunFam" id="3.80.10.10:FF:000213">
    <property type="entry name" value="Tyrosine-sulfated glycopeptide receptor 1"/>
    <property type="match status" value="1"/>
</dbReference>
<dbReference type="EMBL" id="LSRQ01007098">
    <property type="protein sequence ID" value="OAY65267.1"/>
    <property type="molecule type" value="Genomic_DNA"/>
</dbReference>
<evidence type="ECO:0000256" key="3">
    <source>
        <dbReference type="ARBA" id="ARBA00022475"/>
    </source>
</evidence>
<evidence type="ECO:0000259" key="15">
    <source>
        <dbReference type="Pfam" id="PF08263"/>
    </source>
</evidence>
<evidence type="ECO:0000256" key="8">
    <source>
        <dbReference type="ARBA" id="ARBA00022737"/>
    </source>
</evidence>
<evidence type="ECO:0000256" key="6">
    <source>
        <dbReference type="ARBA" id="ARBA00022692"/>
    </source>
</evidence>
<keyword evidence="3" id="KW-1003">Cell membrane</keyword>
<dbReference type="InterPro" id="IPR001611">
    <property type="entry name" value="Leu-rich_rpt"/>
</dbReference>
<feature type="region of interest" description="Disordered" evidence="13">
    <location>
        <begin position="79"/>
        <end position="100"/>
    </location>
</feature>
<evidence type="ECO:0000259" key="16">
    <source>
        <dbReference type="Pfam" id="PF23598"/>
    </source>
</evidence>
<comment type="similarity">
    <text evidence="2">Belongs to the RLP family.</text>
</comment>
<keyword evidence="12" id="KW-0325">Glycoprotein</keyword>
<sequence>MRALVTMRKMVVKIRHVDRGMQNTVLESKLSLHVRGFPAITSSDTTTTFHSIGTFQGGATQIQEASDPAKKNLAKMINGEKAGKDERRTTRGGAWGSSRGARIQRRHRAAEQFEDTVAVVASRGVRARAWFRRSRRRPALDLAYEYGSSDFFCAFGDRHPSICGKRGFQTERNALLAVKAGFTDPGNRLSLWEGQDCCEWRGVVCSNTTGHVLKLNLRNSYNDVNKRPSPALSGKISPSLLLLNHLKHLDLSSNNFNGIRILTYFACFGGTVPPQLGNLSNLHYLDINSIGCEAYDIAVDNFAWVAHLSSLRYLDMSFVNMSIATDWFQAINKLPSLTYLDITYTNPSVIPISLPHINITSLRVLKIASNDINSTIPRWIWNLTGITYLDLSFNQFHGFIPSELSFLKSLKVLLLRYNNFKGVSPKAFNNLCNLSTLDLNSVGFTGRGIRSVERLSSCAQQNLQILRFADNKLRGNLSGWLERMTSLTNIDLSGNSLNGTVPIGVWRLPNLTALYLESNFLEGVVTEIELSYLKRIKWLSLSYNSLHVQVMSHDWTPPFQLKGLKLASCNLGPKCPPWLQGQTQLGEINLSKTKIVDTLPDWLWNMSSSLEVIDLSYNQIKGKLPLSLNRVMLRYLNLSSNQFEGPLPALPQTPTVLDLSNNFFTGPIPNSTLSSLEYLLLSNNSFDGNVPVSLCESTSLIVLDISNNKLSGEIPPCLGMLQDQLFVLDTMNNNLSGQIPASLGKQTDLSILNLRNNSLSGEIPSSLQYCTELIILDLGYNNFSRTIPEWIGQNLSVLMVLSLRSNAFLGSIPSEIVQLGYLRILDLSHNNLSGTIPRSIGQVSSTASEKGIPKDYIRYLEDESDEGLMGSLYFVVKGETRDYAKLLYLSESIDLSCNDLYGEIPDEIGDLQALQNLNLSMNHLKGHIPDQIGMMHELESLDVAMNNLSGTIPQSLATLNYLSHLNVSYNNLSGKIPSGYQLQTLDDPSIYIGNPYLCGPPTTQSCSSNETTHVAGKKPHGRFERLGLYVSVVLGFIIGFWISCGVLLLSRSLRISYFSAIDHTYDRLSVAVALTLIRFRRRFGEVKRKSETLYMAPPIFFLLLLIGIQAFAASGCFETERNALLAFKADLIDPRNRLASWKSQNCCTWKGVVCSNTSGHILKLNLQNSYDNFDYLYYGKRPSALGGKISPSLLLLNHLEHLDLSLNNFSEIRIPKYFGSLKNLRYLNLSGACFNAMVPPQLGNLSKLHYLDLSSFHCDTNIRVDNILWLAHMSSLHYLNMSFVNMSFATYWLQAINMLPSLKYLDMSWTSLPTIPISLPYLNITTLGVLNIAGNNINSTLPRWLWNLTSITHLDLSSNEFHGFIPDELSCLKSLNVLSLGSNNFEGMSPKAFSNLCSLNTLDLRRVGFSGEINKWAERLPSCAQQNIQNLYFKNNELSGNLSGWLENMTSLTDIDLSGNSLNGTIPLGVWRFTNLTRLYLQSNFFEGTITEVQLSHLQRLKWLDLAYNTFNLQISHDWIPPFQLKTLHLASCNLGPKFPTWLQGQTQLEELGLSKNGIVDTLPNWLWNMSRSLAYVHISNNQIKGKLPLTLDHVMLLYLNLSSSQLEGPLPALPQTLSVLDLSNNFFAGPILNATLLRLQYLLLSNNSFDGNLPFALCESTSLQVLDISNNKLSGEIPSCLGMLQDQLLVLDMMSNTLSGNVPTSVGKLRALSILDLSNNRLSGEIPSSLQYCRQLVNLNLGNNNFSGTIPKWIGESLLVLMVLILRSNGFSDLSHNNLSGTIPGSIGKLSWKKGVPTDHMLFFRYGSFDVLAGTAYLVVKGEAREYSKLLYLVESIDLSCNNLYGEITDEIGDLQALQNLNLSMNHLTGHIPDQIGKMHELESLDVAINKLSGTIPQSLATLNYLSSLNVSYNNLSGKIPSGNQMQTLNDPSIYIGNPYLCGSPTTQSCSTNETTIVFGKESHGRFERLGLYISVVLGFIIGFWIFFGALLLSRSFRNTYFSAIDRTKDVPKYDPTKLTNPLPARCGG</sequence>
<dbReference type="Pfam" id="PF08263">
    <property type="entry name" value="LRRNT_2"/>
    <property type="match status" value="2"/>
</dbReference>
<dbReference type="InterPro" id="IPR046956">
    <property type="entry name" value="RLP23-like"/>
</dbReference>
<dbReference type="PANTHER" id="PTHR48063">
    <property type="entry name" value="LRR RECEPTOR-LIKE KINASE"/>
    <property type="match status" value="1"/>
</dbReference>
<evidence type="ECO:0000313" key="17">
    <source>
        <dbReference type="EMBL" id="OAY65267.1"/>
    </source>
</evidence>
<dbReference type="InterPro" id="IPR055414">
    <property type="entry name" value="LRR_R13L4/SHOC2-like"/>
</dbReference>
<gene>
    <name evidence="17" type="ORF">ACMD2_21962</name>
</gene>
<evidence type="ECO:0000256" key="2">
    <source>
        <dbReference type="ARBA" id="ARBA00009592"/>
    </source>
</evidence>
<evidence type="ECO:0000256" key="7">
    <source>
        <dbReference type="ARBA" id="ARBA00022729"/>
    </source>
</evidence>
<keyword evidence="4" id="KW-0433">Leucine-rich repeat</keyword>
<evidence type="ECO:0000313" key="18">
    <source>
        <dbReference type="Proteomes" id="UP000092600"/>
    </source>
</evidence>
<feature type="transmembrane region" description="Helical" evidence="14">
    <location>
        <begin position="1092"/>
        <end position="1112"/>
    </location>
</feature>
<name>A0A199UK52_ANACO</name>
<keyword evidence="5" id="KW-1070">Brassinosteroid signaling pathway</keyword>
<evidence type="ECO:0000256" key="12">
    <source>
        <dbReference type="ARBA" id="ARBA00023180"/>
    </source>
</evidence>
<comment type="subcellular location">
    <subcellularLocation>
        <location evidence="1">Cell membrane</location>
        <topology evidence="1">Single-pass type I membrane protein</topology>
    </subcellularLocation>
</comment>
<keyword evidence="11 17" id="KW-0675">Receptor</keyword>